<name>A0A0V1BJ73_TRISP</name>
<dbReference type="FunCoup" id="A0A0V1BJ73">
    <property type="interactions" value="55"/>
</dbReference>
<dbReference type="AlphaFoldDB" id="A0A0V1BJ73"/>
<dbReference type="eggNOG" id="ENOG502QSYQ">
    <property type="taxonomic scope" value="Eukaryota"/>
</dbReference>
<dbReference type="Pfam" id="PF14857">
    <property type="entry name" value="TMEM151"/>
    <property type="match status" value="2"/>
</dbReference>
<evidence type="ECO:0000256" key="5">
    <source>
        <dbReference type="ARBA" id="ARBA00023136"/>
    </source>
</evidence>
<evidence type="ECO:0000256" key="1">
    <source>
        <dbReference type="ARBA" id="ARBA00004141"/>
    </source>
</evidence>
<comment type="similarity">
    <text evidence="2">Belongs to the TMEM151 family.</text>
</comment>
<dbReference type="EMBL" id="JYDH01000039">
    <property type="protein sequence ID" value="KRY36863.1"/>
    <property type="molecule type" value="Genomic_DNA"/>
</dbReference>
<dbReference type="OrthoDB" id="190434at2759"/>
<evidence type="ECO:0000256" key="6">
    <source>
        <dbReference type="SAM" id="MobiDB-lite"/>
    </source>
</evidence>
<dbReference type="Proteomes" id="UP000054776">
    <property type="component" value="Unassembled WGS sequence"/>
</dbReference>
<feature type="transmembrane region" description="Helical" evidence="7">
    <location>
        <begin position="6"/>
        <end position="22"/>
    </location>
</feature>
<feature type="region of interest" description="Disordered" evidence="6">
    <location>
        <begin position="491"/>
        <end position="518"/>
    </location>
</feature>
<dbReference type="PANTHER" id="PTHR31893:SF5">
    <property type="entry name" value="TRANSMEMBRANE PROTEIN 151 HOMOLOG"/>
    <property type="match status" value="1"/>
</dbReference>
<evidence type="ECO:0000313" key="9">
    <source>
        <dbReference type="Proteomes" id="UP000054776"/>
    </source>
</evidence>
<protein>
    <submittedName>
        <fullName evidence="8">Transmembrane-like protein</fullName>
    </submittedName>
</protein>
<evidence type="ECO:0000256" key="4">
    <source>
        <dbReference type="ARBA" id="ARBA00022989"/>
    </source>
</evidence>
<organism evidence="8 9">
    <name type="scientific">Trichinella spiralis</name>
    <name type="common">Trichina worm</name>
    <dbReference type="NCBI Taxonomy" id="6334"/>
    <lineage>
        <taxon>Eukaryota</taxon>
        <taxon>Metazoa</taxon>
        <taxon>Ecdysozoa</taxon>
        <taxon>Nematoda</taxon>
        <taxon>Enoplea</taxon>
        <taxon>Dorylaimia</taxon>
        <taxon>Trichinellida</taxon>
        <taxon>Trichinellidae</taxon>
        <taxon>Trichinella</taxon>
    </lineage>
</organism>
<evidence type="ECO:0000313" key="8">
    <source>
        <dbReference type="EMBL" id="KRY36863.1"/>
    </source>
</evidence>
<comment type="subcellular location">
    <subcellularLocation>
        <location evidence="1">Membrane</location>
        <topology evidence="1">Multi-pass membrane protein</topology>
    </subcellularLocation>
</comment>
<evidence type="ECO:0000256" key="3">
    <source>
        <dbReference type="ARBA" id="ARBA00022692"/>
    </source>
</evidence>
<dbReference type="InterPro" id="IPR026767">
    <property type="entry name" value="Tmem151"/>
</dbReference>
<dbReference type="PANTHER" id="PTHR31893">
    <property type="entry name" value="TRANSMEMBRANE PROTEIN 151 HOMOLOG"/>
    <property type="match status" value="1"/>
</dbReference>
<keyword evidence="3 7" id="KW-0812">Transmembrane</keyword>
<dbReference type="GO" id="GO:0016020">
    <property type="term" value="C:membrane"/>
    <property type="evidence" value="ECO:0007669"/>
    <property type="project" value="UniProtKB-SubCell"/>
</dbReference>
<comment type="caution">
    <text evidence="8">The sequence shown here is derived from an EMBL/GenBank/DDBJ whole genome shotgun (WGS) entry which is preliminary data.</text>
</comment>
<keyword evidence="5 7" id="KW-0472">Membrane</keyword>
<keyword evidence="9" id="KW-1185">Reference proteome</keyword>
<dbReference type="InParanoid" id="A0A0V1BJ73"/>
<evidence type="ECO:0000256" key="2">
    <source>
        <dbReference type="ARBA" id="ARBA00009583"/>
    </source>
</evidence>
<evidence type="ECO:0000256" key="7">
    <source>
        <dbReference type="SAM" id="Phobius"/>
    </source>
</evidence>
<keyword evidence="4 7" id="KW-1133">Transmembrane helix</keyword>
<feature type="region of interest" description="Disordered" evidence="6">
    <location>
        <begin position="452"/>
        <end position="478"/>
    </location>
</feature>
<proteinExistence type="inferred from homology"/>
<accession>A0A0V1BJ73</accession>
<feature type="compositionally biased region" description="Basic and acidic residues" evidence="6">
    <location>
        <begin position="466"/>
        <end position="475"/>
    </location>
</feature>
<sequence>MGFDEPFLMAGIFICANAFFKLSPRRRFICKSLQKNFNFKCFALSAMIVSCLVAIGWCQLTANALPTVRSVDNSGNDQSQFSIGPCDEGYTFIPMAFAAMLYCLYMMECWHYQSRQNSISKSDIGSLNVHLEKLRAAAPVVWWQAVCYHYTRRTRHITRYSRSTNHYCTINLSFNCESLFFEFVKSTAKSVEIRFRYRNGDAVVANQVYYERINSKTATCGFVYQTCGVRDISKCLINLDRFPVTKVRFTKSFVFTTLQAANEFEEQRARFFHDNETIDDYMEIREGMDLMNVVFKENILVFRNPAQAPWFHSKLAYWLFSTMLLSWPLRVFVDCRTAHAHCQITKLFGTNYLSPTNRYSTALLIPGNRPRPDPSDASYLVVPSYSEAMLMDLAPGTIMADTWLTGTQSHPLTVALSHKFKRSWNDWRTALRPSTSSLIFARRSRSLTFAKRKSQQLNDLTETDEGDHQSEERNGRLVSAPRSISYGGAFGFSQPTPSGIGPPSILEESVELDEEPPPPYDAAMRCYHFVRDRVWKQCNERSSDEQVLSSQLL</sequence>
<gene>
    <name evidence="8" type="ORF">T01_15674</name>
</gene>
<feature type="transmembrane region" description="Helical" evidence="7">
    <location>
        <begin position="42"/>
        <end position="62"/>
    </location>
</feature>
<reference evidence="8 9" key="1">
    <citation type="submission" date="2015-01" db="EMBL/GenBank/DDBJ databases">
        <title>Evolution of Trichinella species and genotypes.</title>
        <authorList>
            <person name="Korhonen P.K."/>
            <person name="Edoardo P."/>
            <person name="Giuseppe L.R."/>
            <person name="Gasser R.B."/>
        </authorList>
    </citation>
    <scope>NUCLEOTIDE SEQUENCE [LARGE SCALE GENOMIC DNA]</scope>
    <source>
        <strain evidence="8">ISS3</strain>
    </source>
</reference>